<keyword evidence="4" id="KW-0223">Dioxygenase</keyword>
<evidence type="ECO:0000256" key="4">
    <source>
        <dbReference type="ARBA" id="ARBA00022964"/>
    </source>
</evidence>
<keyword evidence="7" id="KW-0411">Iron-sulfur</keyword>
<dbReference type="PANTHER" id="PTHR43756">
    <property type="entry name" value="CHOLINE MONOOXYGENASE, CHLOROPLASTIC"/>
    <property type="match status" value="1"/>
</dbReference>
<feature type="region of interest" description="Disordered" evidence="9">
    <location>
        <begin position="1"/>
        <end position="26"/>
    </location>
</feature>
<dbReference type="PROSITE" id="PS00570">
    <property type="entry name" value="RING_HYDROXYL_ALPHA"/>
    <property type="match status" value="1"/>
</dbReference>
<evidence type="ECO:0000256" key="6">
    <source>
        <dbReference type="ARBA" id="ARBA00023004"/>
    </source>
</evidence>
<name>A2SE92_METPP</name>
<dbReference type="InterPro" id="IPR001663">
    <property type="entry name" value="Rng_hydr_dOase-A"/>
</dbReference>
<keyword evidence="6" id="KW-0408">Iron</keyword>
<proteinExistence type="inferred from homology"/>
<feature type="domain" description="Rieske" evidence="10">
    <location>
        <begin position="56"/>
        <end position="166"/>
    </location>
</feature>
<feature type="compositionally biased region" description="Polar residues" evidence="9">
    <location>
        <begin position="1"/>
        <end position="24"/>
    </location>
</feature>
<organism evidence="11 12">
    <name type="scientific">Methylibium petroleiphilum (strain ATCC BAA-1232 / LMG 22953 / PM1)</name>
    <dbReference type="NCBI Taxonomy" id="420662"/>
    <lineage>
        <taxon>Bacteria</taxon>
        <taxon>Pseudomonadati</taxon>
        <taxon>Pseudomonadota</taxon>
        <taxon>Betaproteobacteria</taxon>
        <taxon>Burkholderiales</taxon>
        <taxon>Sphaerotilaceae</taxon>
        <taxon>Methylibium</taxon>
    </lineage>
</organism>
<dbReference type="STRING" id="420662.Mpe_A0919"/>
<dbReference type="Pfam" id="PF00355">
    <property type="entry name" value="Rieske"/>
    <property type="match status" value="1"/>
</dbReference>
<protein>
    <submittedName>
        <fullName evidence="11">Methanesulfonate monooxygenase, hydroxylase alpha (Large) subunit</fullName>
    </submittedName>
</protein>
<dbReference type="InterPro" id="IPR015881">
    <property type="entry name" value="ARHD_Rieske_2Fe_2S"/>
</dbReference>
<keyword evidence="3" id="KW-0479">Metal-binding</keyword>
<accession>A2SE92</accession>
<dbReference type="PRINTS" id="PR00090">
    <property type="entry name" value="RNGDIOXGNASE"/>
</dbReference>
<keyword evidence="5" id="KW-0560">Oxidoreductase</keyword>
<dbReference type="Gene3D" id="3.90.380.10">
    <property type="entry name" value="Naphthalene 1,2-dioxygenase Alpha Subunit, Chain A, domain 1"/>
    <property type="match status" value="2"/>
</dbReference>
<dbReference type="CDD" id="cd00680">
    <property type="entry name" value="RHO_alpha_C"/>
    <property type="match status" value="1"/>
</dbReference>
<keyword evidence="12" id="KW-1185">Reference proteome</keyword>
<dbReference type="AlphaFoldDB" id="A2SE92"/>
<dbReference type="Pfam" id="PF00848">
    <property type="entry name" value="Ring_hydroxyl_A"/>
    <property type="match status" value="1"/>
</dbReference>
<sequence length="415" mass="47512">MSSLSSQLTESRMSRNATEWQQRPNFPDTHFVSTDIYTDEQIFRQEQELIFNKVWIIACHESELQNAYDYRTFNHPGGAPLIVVRGEDMKVRSFYNICPHRGNTLLYEPVGNAKRITCIFHAWSFDVKGNCIDISRGKQGYQDRYGCEQAGLREVKTEIGYGGFVWVNVDDQCSSLGEYIGDSMSMLDEQLNMPLEVFHYHKAVVNTNYKLWHDTNSEFYHDYMHYFNRITGMIQPGYFDRKYTGYPNGHASVGSMAIKYDAYEGSKARGVGWPGLAPGGWVLIDIFPGMTFNLRTSVLRMDTAIPLGPNKLLIEFRGLGLKSDTPEERAERIRDHNTIWGPFGRNLHEDLLGVHGQGLAMRDRTDSKWVLHGREENMTIHDEGGMRHFYAEWSRRMGRMAHDPHGKAGTAQAAA</sequence>
<evidence type="ECO:0000313" key="11">
    <source>
        <dbReference type="EMBL" id="ABM93881.1"/>
    </source>
</evidence>
<dbReference type="InterPro" id="IPR017941">
    <property type="entry name" value="Rieske_2Fe-2S"/>
</dbReference>
<dbReference type="eggNOG" id="COG4638">
    <property type="taxonomic scope" value="Bacteria"/>
</dbReference>
<keyword evidence="8" id="KW-0520">NAD</keyword>
<dbReference type="KEGG" id="mpt:Mpe_A0919"/>
<evidence type="ECO:0000259" key="10">
    <source>
        <dbReference type="PROSITE" id="PS51296"/>
    </source>
</evidence>
<dbReference type="Gene3D" id="2.102.10.10">
    <property type="entry name" value="Rieske [2Fe-2S] iron-sulphur domain"/>
    <property type="match status" value="1"/>
</dbReference>
<evidence type="ECO:0000256" key="1">
    <source>
        <dbReference type="ARBA" id="ARBA00008751"/>
    </source>
</evidence>
<dbReference type="GO" id="GO:0005506">
    <property type="term" value="F:iron ion binding"/>
    <property type="evidence" value="ECO:0007669"/>
    <property type="project" value="InterPro"/>
</dbReference>
<evidence type="ECO:0000256" key="3">
    <source>
        <dbReference type="ARBA" id="ARBA00022723"/>
    </source>
</evidence>
<evidence type="ECO:0000256" key="5">
    <source>
        <dbReference type="ARBA" id="ARBA00023002"/>
    </source>
</evidence>
<evidence type="ECO:0000256" key="8">
    <source>
        <dbReference type="ARBA" id="ARBA00023027"/>
    </source>
</evidence>
<dbReference type="EMBL" id="CP000555">
    <property type="protein sequence ID" value="ABM93881.1"/>
    <property type="molecule type" value="Genomic_DNA"/>
</dbReference>
<dbReference type="HOGENOM" id="CLU_026244_3_0_4"/>
<dbReference type="PROSITE" id="PS51296">
    <property type="entry name" value="RIESKE"/>
    <property type="match status" value="1"/>
</dbReference>
<dbReference type="CDD" id="cd03469">
    <property type="entry name" value="Rieske_RO_Alpha_N"/>
    <property type="match status" value="1"/>
</dbReference>
<dbReference type="GO" id="GO:0051537">
    <property type="term" value="F:2 iron, 2 sulfur cluster binding"/>
    <property type="evidence" value="ECO:0007669"/>
    <property type="project" value="UniProtKB-KW"/>
</dbReference>
<dbReference type="InterPro" id="IPR036922">
    <property type="entry name" value="Rieske_2Fe-2S_sf"/>
</dbReference>
<keyword evidence="11" id="KW-0503">Monooxygenase</keyword>
<dbReference type="Proteomes" id="UP000000366">
    <property type="component" value="Chromosome"/>
</dbReference>
<dbReference type="SUPFAM" id="SSF55961">
    <property type="entry name" value="Bet v1-like"/>
    <property type="match status" value="1"/>
</dbReference>
<dbReference type="PANTHER" id="PTHR43756:SF1">
    <property type="entry name" value="3-PHENYLPROPIONATE_CINNAMIC ACID DIOXYGENASE SUBUNIT ALPHA"/>
    <property type="match status" value="1"/>
</dbReference>
<evidence type="ECO:0000256" key="7">
    <source>
        <dbReference type="ARBA" id="ARBA00023014"/>
    </source>
</evidence>
<dbReference type="SUPFAM" id="SSF50022">
    <property type="entry name" value="ISP domain"/>
    <property type="match status" value="1"/>
</dbReference>
<evidence type="ECO:0000256" key="9">
    <source>
        <dbReference type="SAM" id="MobiDB-lite"/>
    </source>
</evidence>
<dbReference type="GO" id="GO:0051213">
    <property type="term" value="F:dioxygenase activity"/>
    <property type="evidence" value="ECO:0007669"/>
    <property type="project" value="UniProtKB-KW"/>
</dbReference>
<reference evidence="11 12" key="1">
    <citation type="journal article" date="2007" name="J. Bacteriol.">
        <title>Whole-genome analysis of the methyl tert-butyl ether-degrading beta-proteobacterium Methylibium petroleiphilum PM1.</title>
        <authorList>
            <person name="Kane S.R."/>
            <person name="Chakicherla A.Y."/>
            <person name="Chain P.S.G."/>
            <person name="Schmidt R."/>
            <person name="Shin M.W."/>
            <person name="Legler T.C."/>
            <person name="Scow K.M."/>
            <person name="Larimer F.W."/>
            <person name="Lucas S.M."/>
            <person name="Richardson P.M."/>
            <person name="Hristova K.R."/>
        </authorList>
    </citation>
    <scope>NUCLEOTIDE SEQUENCE [LARGE SCALE GENOMIC DNA]</scope>
    <source>
        <strain evidence="12">ATCC BAA-1232 / LMG 22953 / PM1</strain>
    </source>
</reference>
<dbReference type="GO" id="GO:0004497">
    <property type="term" value="F:monooxygenase activity"/>
    <property type="evidence" value="ECO:0007669"/>
    <property type="project" value="UniProtKB-KW"/>
</dbReference>
<evidence type="ECO:0000256" key="2">
    <source>
        <dbReference type="ARBA" id="ARBA00022714"/>
    </source>
</evidence>
<evidence type="ECO:0000313" key="12">
    <source>
        <dbReference type="Proteomes" id="UP000000366"/>
    </source>
</evidence>
<keyword evidence="2" id="KW-0001">2Fe-2S</keyword>
<comment type="similarity">
    <text evidence="1">Belongs to the bacterial ring-hydroxylating dioxygenase alpha subunit family.</text>
</comment>
<dbReference type="InterPro" id="IPR015879">
    <property type="entry name" value="Ring_hydroxy_dOase_asu_C_dom"/>
</dbReference>
<gene>
    <name evidence="11" type="primary">msmS2</name>
    <name evidence="11" type="ordered locus">Mpe_A0919</name>
</gene>